<sequence length="97" mass="10615">MLEEHLPPSAAIYKIQGCLLASSLIPMLIGITGVYLIAILASWGFCLFLTLGNLVPPDSAARLDKNETIAVINHASWFRVPYPGDELKFLSSNKPLF</sequence>
<evidence type="ECO:0000313" key="2">
    <source>
        <dbReference type="WBParaSite" id="PEQ_0000667701-mRNA-1"/>
    </source>
</evidence>
<accession>A0A914RJN5</accession>
<dbReference type="Proteomes" id="UP000887564">
    <property type="component" value="Unplaced"/>
</dbReference>
<proteinExistence type="predicted"/>
<evidence type="ECO:0000313" key="1">
    <source>
        <dbReference type="Proteomes" id="UP000887564"/>
    </source>
</evidence>
<organism evidence="1 2">
    <name type="scientific">Parascaris equorum</name>
    <name type="common">Equine roundworm</name>
    <dbReference type="NCBI Taxonomy" id="6256"/>
    <lineage>
        <taxon>Eukaryota</taxon>
        <taxon>Metazoa</taxon>
        <taxon>Ecdysozoa</taxon>
        <taxon>Nematoda</taxon>
        <taxon>Chromadorea</taxon>
        <taxon>Rhabditida</taxon>
        <taxon>Spirurina</taxon>
        <taxon>Ascaridomorpha</taxon>
        <taxon>Ascaridoidea</taxon>
        <taxon>Ascarididae</taxon>
        <taxon>Parascaris</taxon>
    </lineage>
</organism>
<name>A0A914RJN5_PAREQ</name>
<dbReference type="WBParaSite" id="PEQ_0000667701-mRNA-1">
    <property type="protein sequence ID" value="PEQ_0000667701-mRNA-1"/>
    <property type="gene ID" value="PEQ_0000667701"/>
</dbReference>
<keyword evidence="1" id="KW-1185">Reference proteome</keyword>
<protein>
    <submittedName>
        <fullName evidence="2">Uncharacterized protein</fullName>
    </submittedName>
</protein>
<dbReference type="AlphaFoldDB" id="A0A914RJN5"/>
<reference evidence="2" key="1">
    <citation type="submission" date="2022-11" db="UniProtKB">
        <authorList>
            <consortium name="WormBaseParasite"/>
        </authorList>
    </citation>
    <scope>IDENTIFICATION</scope>
</reference>